<feature type="transmembrane region" description="Helical" evidence="1">
    <location>
        <begin position="29"/>
        <end position="50"/>
    </location>
</feature>
<keyword evidence="1" id="KW-0812">Transmembrane</keyword>
<evidence type="ECO:0000256" key="1">
    <source>
        <dbReference type="SAM" id="Phobius"/>
    </source>
</evidence>
<evidence type="ECO:0000313" key="2">
    <source>
        <dbReference type="EMBL" id="GGC95779.1"/>
    </source>
</evidence>
<sequence>MKLNILAGILIGFSIAFLIKGVWTGDFDWGWWITMLIGGTIGGLIITILVRYKENGSK</sequence>
<name>A0ABQ1PEU0_9BACI</name>
<comment type="caution">
    <text evidence="2">The sequence shown here is derived from an EMBL/GenBank/DDBJ whole genome shotgun (WGS) entry which is preliminary data.</text>
</comment>
<organism evidence="2 3">
    <name type="scientific">Thalassobacillus devorans</name>
    <dbReference type="NCBI Taxonomy" id="279813"/>
    <lineage>
        <taxon>Bacteria</taxon>
        <taxon>Bacillati</taxon>
        <taxon>Bacillota</taxon>
        <taxon>Bacilli</taxon>
        <taxon>Bacillales</taxon>
        <taxon>Bacillaceae</taxon>
        <taxon>Thalassobacillus</taxon>
    </lineage>
</organism>
<keyword evidence="1" id="KW-1133">Transmembrane helix</keyword>
<reference evidence="3" key="1">
    <citation type="journal article" date="2019" name="Int. J. Syst. Evol. Microbiol.">
        <title>The Global Catalogue of Microorganisms (GCM) 10K type strain sequencing project: providing services to taxonomists for standard genome sequencing and annotation.</title>
        <authorList>
            <consortium name="The Broad Institute Genomics Platform"/>
            <consortium name="The Broad Institute Genome Sequencing Center for Infectious Disease"/>
            <person name="Wu L."/>
            <person name="Ma J."/>
        </authorList>
    </citation>
    <scope>NUCLEOTIDE SEQUENCE [LARGE SCALE GENOMIC DNA]</scope>
    <source>
        <strain evidence="3">CCM 7282</strain>
    </source>
</reference>
<proteinExistence type="predicted"/>
<evidence type="ECO:0000313" key="3">
    <source>
        <dbReference type="Proteomes" id="UP000619534"/>
    </source>
</evidence>
<protein>
    <submittedName>
        <fullName evidence="2">Uncharacterized protein</fullName>
    </submittedName>
</protein>
<gene>
    <name evidence="2" type="ORF">GCM10007216_28170</name>
</gene>
<keyword evidence="3" id="KW-1185">Reference proteome</keyword>
<dbReference type="RefSeq" id="WP_157620164.1">
    <property type="nucleotide sequence ID" value="NZ_BMCJ01000005.1"/>
</dbReference>
<dbReference type="EMBL" id="BMCJ01000005">
    <property type="protein sequence ID" value="GGC95779.1"/>
    <property type="molecule type" value="Genomic_DNA"/>
</dbReference>
<keyword evidence="1" id="KW-0472">Membrane</keyword>
<accession>A0ABQ1PEU0</accession>
<dbReference type="Proteomes" id="UP000619534">
    <property type="component" value="Unassembled WGS sequence"/>
</dbReference>
<feature type="transmembrane region" description="Helical" evidence="1">
    <location>
        <begin position="5"/>
        <end position="23"/>
    </location>
</feature>